<keyword evidence="5 9" id="KW-0602">Photosynthesis</keyword>
<proteinExistence type="inferred from homology"/>
<evidence type="ECO:0000256" key="8">
    <source>
        <dbReference type="ARBA" id="ARBA00023136"/>
    </source>
</evidence>
<dbReference type="HAMAP" id="MF_00437">
    <property type="entry name" value="Ycf4"/>
    <property type="match status" value="1"/>
</dbReference>
<evidence type="ECO:0000256" key="2">
    <source>
        <dbReference type="ARBA" id="ARBA00004141"/>
    </source>
</evidence>
<accession>A0A6N8FSJ5</accession>
<keyword evidence="9" id="KW-0793">Thylakoid</keyword>
<dbReference type="GO" id="GO:0009522">
    <property type="term" value="C:photosystem I"/>
    <property type="evidence" value="ECO:0007669"/>
    <property type="project" value="InterPro"/>
</dbReference>
<feature type="transmembrane region" description="Helical" evidence="9">
    <location>
        <begin position="78"/>
        <end position="100"/>
    </location>
</feature>
<dbReference type="GO" id="GO:0015979">
    <property type="term" value="P:photosynthesis"/>
    <property type="evidence" value="ECO:0007669"/>
    <property type="project" value="UniProtKB-UniRule"/>
</dbReference>
<protein>
    <recommendedName>
        <fullName evidence="4 9">Photosystem I assembly protein Ycf4</fullName>
    </recommendedName>
</protein>
<comment type="caution">
    <text evidence="10">The sequence shown here is derived from an EMBL/GenBank/DDBJ whole genome shotgun (WGS) entry which is preliminary data.</text>
</comment>
<evidence type="ECO:0000256" key="4">
    <source>
        <dbReference type="ARBA" id="ARBA00015395"/>
    </source>
</evidence>
<evidence type="ECO:0000313" key="10">
    <source>
        <dbReference type="EMBL" id="MUL35295.1"/>
    </source>
</evidence>
<comment type="similarity">
    <text evidence="3 9">Belongs to the Ycf4 family.</text>
</comment>
<dbReference type="RefSeq" id="WP_105220034.1">
    <property type="nucleotide sequence ID" value="NZ_CAWNSU010000057.1"/>
</dbReference>
<dbReference type="EMBL" id="NAPY01000002">
    <property type="protein sequence ID" value="MUL35295.1"/>
    <property type="molecule type" value="Genomic_DNA"/>
</dbReference>
<evidence type="ECO:0000256" key="5">
    <source>
        <dbReference type="ARBA" id="ARBA00022531"/>
    </source>
</evidence>
<keyword evidence="7 9" id="KW-1133">Transmembrane helix</keyword>
<organism evidence="10 11">
    <name type="scientific">Gloeocapsopsis dulcis AAB1 = 1H9</name>
    <dbReference type="NCBI Taxonomy" id="1433147"/>
    <lineage>
        <taxon>Bacteria</taxon>
        <taxon>Bacillati</taxon>
        <taxon>Cyanobacteriota</taxon>
        <taxon>Cyanophyceae</taxon>
        <taxon>Oscillatoriophycideae</taxon>
        <taxon>Chroococcales</taxon>
        <taxon>Chroococcaceae</taxon>
        <taxon>Gloeocapsopsis</taxon>
        <taxon>Gloeocapsopsis dulcis</taxon>
    </lineage>
</organism>
<evidence type="ECO:0000313" key="11">
    <source>
        <dbReference type="Proteomes" id="UP000441797"/>
    </source>
</evidence>
<dbReference type="InterPro" id="IPR003359">
    <property type="entry name" value="PSI_Ycf4_assembly"/>
</dbReference>
<dbReference type="Proteomes" id="UP000441797">
    <property type="component" value="Unassembled WGS sequence"/>
</dbReference>
<dbReference type="Pfam" id="PF02392">
    <property type="entry name" value="Ycf4"/>
    <property type="match status" value="1"/>
</dbReference>
<dbReference type="GO" id="GO:0031676">
    <property type="term" value="C:plasma membrane-derived thylakoid membrane"/>
    <property type="evidence" value="ECO:0007669"/>
    <property type="project" value="UniProtKB-SubCell"/>
</dbReference>
<keyword evidence="11" id="KW-1185">Reference proteome</keyword>
<evidence type="ECO:0000256" key="7">
    <source>
        <dbReference type="ARBA" id="ARBA00022989"/>
    </source>
</evidence>
<name>A0A6N8FSJ5_9CHRO</name>
<keyword evidence="6 9" id="KW-0812">Transmembrane</keyword>
<keyword evidence="8 9" id="KW-0472">Membrane</keyword>
<evidence type="ECO:0000256" key="1">
    <source>
        <dbReference type="ARBA" id="ARBA00002862"/>
    </source>
</evidence>
<sequence length="198" mass="21882">MTVSTTKNTDDSANQGSSASQVLHQQILGSRRFSNYWWATVVLLGATGFVLAGLSSYLNVNLLPFTTPNEITFVPQGLAMTFYGVTGLLLALYLWIVVILDVGGGYNDFNKEAGKVHIFRWGFLGKNRKIEIEFPTQDVQAVRVEVKEGLNPRRALYLRVKGRRNVPLTRVGQPLSVQKLETEGAQLAQFLGVPLEGL</sequence>
<gene>
    <name evidence="9" type="primary">ycf4</name>
    <name evidence="10" type="ORF">BWI75_02690</name>
</gene>
<reference evidence="10 11" key="1">
    <citation type="journal article" date="2019" name="Front. Microbiol.">
        <title>Genomic Features for Desiccation Tolerance and Sugar Biosynthesis in the Extremophile Gloeocapsopsis sp. UTEX B3054.</title>
        <authorList>
            <person name="Urrejola C."/>
            <person name="Alcorta J."/>
            <person name="Salas L."/>
            <person name="Vasquez M."/>
            <person name="Polz M.F."/>
            <person name="Vicuna R."/>
            <person name="Diez B."/>
        </authorList>
    </citation>
    <scope>NUCLEOTIDE SEQUENCE [LARGE SCALE GENOMIC DNA]</scope>
    <source>
        <strain evidence="10 11">1H9</strain>
    </source>
</reference>
<comment type="subcellular location">
    <subcellularLocation>
        <location evidence="9">Cellular thylakoid membrane</location>
        <topology evidence="9">Multi-pass membrane protein</topology>
    </subcellularLocation>
    <subcellularLocation>
        <location evidence="2">Membrane</location>
        <topology evidence="2">Multi-pass membrane protein</topology>
    </subcellularLocation>
</comment>
<dbReference type="NCBIfam" id="NF002712">
    <property type="entry name" value="PRK02542.1"/>
    <property type="match status" value="1"/>
</dbReference>
<evidence type="ECO:0000256" key="9">
    <source>
        <dbReference type="HAMAP-Rule" id="MF_00437"/>
    </source>
</evidence>
<evidence type="ECO:0000256" key="3">
    <source>
        <dbReference type="ARBA" id="ARBA00008198"/>
    </source>
</evidence>
<feature type="transmembrane region" description="Helical" evidence="9">
    <location>
        <begin position="36"/>
        <end position="58"/>
    </location>
</feature>
<dbReference type="OrthoDB" id="7059574at2"/>
<dbReference type="AlphaFoldDB" id="A0A6N8FSJ5"/>
<evidence type="ECO:0000256" key="6">
    <source>
        <dbReference type="ARBA" id="ARBA00022692"/>
    </source>
</evidence>
<comment type="function">
    <text evidence="1 9">Seems to be required for the assembly of the photosystem I complex.</text>
</comment>